<evidence type="ECO:0000256" key="3">
    <source>
        <dbReference type="ARBA" id="ARBA00023163"/>
    </source>
</evidence>
<dbReference type="Proteomes" id="UP000001880">
    <property type="component" value="Chromosome"/>
</dbReference>
<dbReference type="OrthoDB" id="9800049at2"/>
<keyword evidence="3" id="KW-0804">Transcription</keyword>
<dbReference type="SMART" id="SM00418">
    <property type="entry name" value="HTH_ARSR"/>
    <property type="match status" value="1"/>
</dbReference>
<evidence type="ECO:0000313" key="5">
    <source>
        <dbReference type="EMBL" id="ACY15357.1"/>
    </source>
</evidence>
<proteinExistence type="predicted"/>
<dbReference type="eggNOG" id="COG0640">
    <property type="taxonomic scope" value="Bacteria"/>
</dbReference>
<dbReference type="PROSITE" id="PS50987">
    <property type="entry name" value="HTH_ARSR_2"/>
    <property type="match status" value="1"/>
</dbReference>
<gene>
    <name evidence="5" type="ordered locus">Hoch_2833</name>
</gene>
<dbReference type="PANTHER" id="PTHR33154:SF15">
    <property type="entry name" value="REGULATORY PROTEIN ARSR"/>
    <property type="match status" value="1"/>
</dbReference>
<protein>
    <submittedName>
        <fullName evidence="5">Transcriptional regulator, ArsR family</fullName>
    </submittedName>
</protein>
<dbReference type="InterPro" id="IPR011991">
    <property type="entry name" value="ArsR-like_HTH"/>
</dbReference>
<dbReference type="InterPro" id="IPR001845">
    <property type="entry name" value="HTH_ArsR_DNA-bd_dom"/>
</dbReference>
<evidence type="ECO:0000313" key="6">
    <source>
        <dbReference type="Proteomes" id="UP000001880"/>
    </source>
</evidence>
<dbReference type="NCBIfam" id="NF033788">
    <property type="entry name" value="HTH_metalloreg"/>
    <property type="match status" value="1"/>
</dbReference>
<sequence length="97" mass="10472">MPTVPTDEDAANEHLARLAKALAHPARVAILRMLVRQEGCIVGDIVDELPFAQSTVSQHLKQLKEAGLIRGEVDGPRVCYCVEPGAVALFKALVETL</sequence>
<dbReference type="GO" id="GO:0003677">
    <property type="term" value="F:DNA binding"/>
    <property type="evidence" value="ECO:0007669"/>
    <property type="project" value="UniProtKB-KW"/>
</dbReference>
<dbReference type="GO" id="GO:0003700">
    <property type="term" value="F:DNA-binding transcription factor activity"/>
    <property type="evidence" value="ECO:0007669"/>
    <property type="project" value="InterPro"/>
</dbReference>
<evidence type="ECO:0000259" key="4">
    <source>
        <dbReference type="PROSITE" id="PS50987"/>
    </source>
</evidence>
<evidence type="ECO:0000256" key="1">
    <source>
        <dbReference type="ARBA" id="ARBA00023015"/>
    </source>
</evidence>
<dbReference type="STRING" id="502025.Hoch_2833"/>
<keyword evidence="1" id="KW-0805">Transcription regulation</keyword>
<dbReference type="Pfam" id="PF01022">
    <property type="entry name" value="HTH_5"/>
    <property type="match status" value="1"/>
</dbReference>
<keyword evidence="6" id="KW-1185">Reference proteome</keyword>
<dbReference type="InterPro" id="IPR036390">
    <property type="entry name" value="WH_DNA-bd_sf"/>
</dbReference>
<reference evidence="5 6" key="1">
    <citation type="journal article" date="2010" name="Stand. Genomic Sci.">
        <title>Complete genome sequence of Haliangium ochraceum type strain (SMP-2).</title>
        <authorList>
            <consortium name="US DOE Joint Genome Institute (JGI-PGF)"/>
            <person name="Ivanova N."/>
            <person name="Daum C."/>
            <person name="Lang E."/>
            <person name="Abt B."/>
            <person name="Kopitz M."/>
            <person name="Saunders E."/>
            <person name="Lapidus A."/>
            <person name="Lucas S."/>
            <person name="Glavina Del Rio T."/>
            <person name="Nolan M."/>
            <person name="Tice H."/>
            <person name="Copeland A."/>
            <person name="Cheng J.F."/>
            <person name="Chen F."/>
            <person name="Bruce D."/>
            <person name="Goodwin L."/>
            <person name="Pitluck S."/>
            <person name="Mavromatis K."/>
            <person name="Pati A."/>
            <person name="Mikhailova N."/>
            <person name="Chen A."/>
            <person name="Palaniappan K."/>
            <person name="Land M."/>
            <person name="Hauser L."/>
            <person name="Chang Y.J."/>
            <person name="Jeffries C.D."/>
            <person name="Detter J.C."/>
            <person name="Brettin T."/>
            <person name="Rohde M."/>
            <person name="Goker M."/>
            <person name="Bristow J."/>
            <person name="Markowitz V."/>
            <person name="Eisen J.A."/>
            <person name="Hugenholtz P."/>
            <person name="Kyrpides N.C."/>
            <person name="Klenk H.P."/>
        </authorList>
    </citation>
    <scope>NUCLEOTIDE SEQUENCE [LARGE SCALE GENOMIC DNA]</scope>
    <source>
        <strain evidence="6">DSM 14365 / CIP 107738 / JCM 11303 / AJ 13395 / SMP-2</strain>
    </source>
</reference>
<dbReference type="Gene3D" id="1.10.10.10">
    <property type="entry name" value="Winged helix-like DNA-binding domain superfamily/Winged helix DNA-binding domain"/>
    <property type="match status" value="1"/>
</dbReference>
<evidence type="ECO:0000256" key="2">
    <source>
        <dbReference type="ARBA" id="ARBA00023125"/>
    </source>
</evidence>
<dbReference type="EMBL" id="CP001804">
    <property type="protein sequence ID" value="ACY15357.1"/>
    <property type="molecule type" value="Genomic_DNA"/>
</dbReference>
<name>D0LPJ4_HALO1</name>
<dbReference type="PRINTS" id="PR00778">
    <property type="entry name" value="HTHARSR"/>
</dbReference>
<feature type="domain" description="HTH arsR-type" evidence="4">
    <location>
        <begin position="7"/>
        <end position="97"/>
    </location>
</feature>
<dbReference type="KEGG" id="hoh:Hoch_2833"/>
<dbReference type="InterPro" id="IPR036388">
    <property type="entry name" value="WH-like_DNA-bd_sf"/>
</dbReference>
<accession>D0LPJ4</accession>
<dbReference type="PANTHER" id="PTHR33154">
    <property type="entry name" value="TRANSCRIPTIONAL REGULATOR, ARSR FAMILY"/>
    <property type="match status" value="1"/>
</dbReference>
<keyword evidence="2" id="KW-0238">DNA-binding</keyword>
<dbReference type="HOGENOM" id="CLU_097806_3_2_7"/>
<dbReference type="SUPFAM" id="SSF46785">
    <property type="entry name" value="Winged helix' DNA-binding domain"/>
    <property type="match status" value="1"/>
</dbReference>
<organism evidence="5 6">
    <name type="scientific">Haliangium ochraceum (strain DSM 14365 / JCM 11303 / SMP-2)</name>
    <dbReference type="NCBI Taxonomy" id="502025"/>
    <lineage>
        <taxon>Bacteria</taxon>
        <taxon>Pseudomonadati</taxon>
        <taxon>Myxococcota</taxon>
        <taxon>Polyangia</taxon>
        <taxon>Haliangiales</taxon>
        <taxon>Kofleriaceae</taxon>
        <taxon>Haliangium</taxon>
    </lineage>
</organism>
<dbReference type="RefSeq" id="WP_012827965.1">
    <property type="nucleotide sequence ID" value="NC_013440.1"/>
</dbReference>
<dbReference type="CDD" id="cd00090">
    <property type="entry name" value="HTH_ARSR"/>
    <property type="match status" value="1"/>
</dbReference>
<dbReference type="InterPro" id="IPR051081">
    <property type="entry name" value="HTH_MetalResp_TranReg"/>
</dbReference>
<dbReference type="AlphaFoldDB" id="D0LPJ4"/>